<dbReference type="AlphaFoldDB" id="A0A1M5AJ56"/>
<keyword evidence="4 14" id="KW-0285">Flavoprotein</keyword>
<dbReference type="InterPro" id="IPR016156">
    <property type="entry name" value="FAD/NAD-linked_Rdtase_dimer_sf"/>
</dbReference>
<evidence type="ECO:0000313" key="18">
    <source>
        <dbReference type="Proteomes" id="UP000184476"/>
    </source>
</evidence>
<evidence type="ECO:0000259" key="15">
    <source>
        <dbReference type="Pfam" id="PF02852"/>
    </source>
</evidence>
<dbReference type="SUPFAM" id="SSF55424">
    <property type="entry name" value="FAD/NAD-linked reductases, dimerisation (C-terminal) domain"/>
    <property type="match status" value="1"/>
</dbReference>
<feature type="binding site" evidence="12">
    <location>
        <begin position="148"/>
        <end position="150"/>
    </location>
    <ligand>
        <name>FAD</name>
        <dbReference type="ChEBI" id="CHEBI:57692"/>
    </ligand>
</feature>
<feature type="domain" description="FAD/NAD(P)-binding" evidence="16">
    <location>
        <begin position="11"/>
        <end position="331"/>
    </location>
</feature>
<dbReference type="InterPro" id="IPR023753">
    <property type="entry name" value="FAD/NAD-binding_dom"/>
</dbReference>
<comment type="miscellaneous">
    <text evidence="14">The active site is a redox-active disulfide bond.</text>
</comment>
<keyword evidence="7 12" id="KW-0520">NAD</keyword>
<dbReference type="InterPro" id="IPR050151">
    <property type="entry name" value="Class-I_Pyr_Nuc-Dis_Oxidored"/>
</dbReference>
<evidence type="ECO:0000256" key="14">
    <source>
        <dbReference type="RuleBase" id="RU003692"/>
    </source>
</evidence>
<dbReference type="Pfam" id="PF07992">
    <property type="entry name" value="Pyr_redox_2"/>
    <property type="match status" value="1"/>
</dbReference>
<evidence type="ECO:0000256" key="8">
    <source>
        <dbReference type="ARBA" id="ARBA00023157"/>
    </source>
</evidence>
<dbReference type="GO" id="GO:0006103">
    <property type="term" value="P:2-oxoglutarate metabolic process"/>
    <property type="evidence" value="ECO:0007669"/>
    <property type="project" value="TreeGrafter"/>
</dbReference>
<dbReference type="STRING" id="112248.SAMN05444392_11441"/>
<evidence type="ECO:0000256" key="11">
    <source>
        <dbReference type="PIRSR" id="PIRSR000350-2"/>
    </source>
</evidence>
<dbReference type="OrthoDB" id="9800167at2"/>
<evidence type="ECO:0000256" key="2">
    <source>
        <dbReference type="ARBA" id="ARBA00012608"/>
    </source>
</evidence>
<dbReference type="Gene3D" id="3.50.50.60">
    <property type="entry name" value="FAD/NAD(P)-binding domain"/>
    <property type="match status" value="2"/>
</dbReference>
<evidence type="ECO:0000256" key="6">
    <source>
        <dbReference type="ARBA" id="ARBA00023002"/>
    </source>
</evidence>
<dbReference type="GO" id="GO:0050660">
    <property type="term" value="F:flavin adenine dinucleotide binding"/>
    <property type="evidence" value="ECO:0007669"/>
    <property type="project" value="InterPro"/>
</dbReference>
<dbReference type="InterPro" id="IPR006258">
    <property type="entry name" value="Lipoamide_DH"/>
</dbReference>
<dbReference type="EMBL" id="FQVL01000014">
    <property type="protein sequence ID" value="SHF30350.1"/>
    <property type="molecule type" value="Genomic_DNA"/>
</dbReference>
<feature type="binding site" evidence="12">
    <location>
        <position position="275"/>
    </location>
    <ligand>
        <name>NAD(+)</name>
        <dbReference type="ChEBI" id="CHEBI:57540"/>
    </ligand>
</feature>
<dbReference type="PANTHER" id="PTHR22912">
    <property type="entry name" value="DISULFIDE OXIDOREDUCTASE"/>
    <property type="match status" value="1"/>
</dbReference>
<dbReference type="PANTHER" id="PTHR22912:SF160">
    <property type="entry name" value="DIHYDROLIPOYL DEHYDROGENASE"/>
    <property type="match status" value="1"/>
</dbReference>
<feature type="binding site" evidence="12">
    <location>
        <position position="56"/>
    </location>
    <ligand>
        <name>FAD</name>
        <dbReference type="ChEBI" id="CHEBI:57692"/>
    </ligand>
</feature>
<dbReference type="Gene3D" id="3.30.390.30">
    <property type="match status" value="1"/>
</dbReference>
<evidence type="ECO:0000256" key="9">
    <source>
        <dbReference type="ARBA" id="ARBA00023284"/>
    </source>
</evidence>
<evidence type="ECO:0000313" key="17">
    <source>
        <dbReference type="EMBL" id="SHF30350.1"/>
    </source>
</evidence>
<feature type="active site" description="Proton acceptor" evidence="11">
    <location>
        <position position="448"/>
    </location>
</feature>
<dbReference type="PIRSF" id="PIRSF000350">
    <property type="entry name" value="Mercury_reductase_MerA"/>
    <property type="match status" value="1"/>
</dbReference>
<evidence type="ECO:0000259" key="16">
    <source>
        <dbReference type="Pfam" id="PF07992"/>
    </source>
</evidence>
<gene>
    <name evidence="17" type="ORF">SAMN05444392_11441</name>
</gene>
<comment type="cofactor">
    <cofactor evidence="12 14">
        <name>FAD</name>
        <dbReference type="ChEBI" id="CHEBI:57692"/>
    </cofactor>
    <text evidence="12 14">Binds 1 FAD per subunit.</text>
</comment>
<dbReference type="InterPro" id="IPR004099">
    <property type="entry name" value="Pyr_nucl-diS_OxRdtase_dimer"/>
</dbReference>
<evidence type="ECO:0000256" key="3">
    <source>
        <dbReference type="ARBA" id="ARBA00016961"/>
    </source>
</evidence>
<feature type="binding site" evidence="12">
    <location>
        <position position="316"/>
    </location>
    <ligand>
        <name>FAD</name>
        <dbReference type="ChEBI" id="CHEBI:57692"/>
    </ligand>
</feature>
<evidence type="ECO:0000256" key="5">
    <source>
        <dbReference type="ARBA" id="ARBA00022827"/>
    </source>
</evidence>
<dbReference type="PRINTS" id="PR00411">
    <property type="entry name" value="PNDRDTASEI"/>
</dbReference>
<dbReference type="PROSITE" id="PS00076">
    <property type="entry name" value="PYRIDINE_REDOX_1"/>
    <property type="match status" value="1"/>
</dbReference>
<dbReference type="GO" id="GO:0004148">
    <property type="term" value="F:dihydrolipoyl dehydrogenase (NADH) activity"/>
    <property type="evidence" value="ECO:0007669"/>
    <property type="project" value="UniProtKB-EC"/>
</dbReference>
<comment type="catalytic activity">
    <reaction evidence="10 14">
        <text>N(6)-[(R)-dihydrolipoyl]-L-lysyl-[protein] + NAD(+) = N(6)-[(R)-lipoyl]-L-lysyl-[protein] + NADH + H(+)</text>
        <dbReference type="Rhea" id="RHEA:15045"/>
        <dbReference type="Rhea" id="RHEA-COMP:10474"/>
        <dbReference type="Rhea" id="RHEA-COMP:10475"/>
        <dbReference type="ChEBI" id="CHEBI:15378"/>
        <dbReference type="ChEBI" id="CHEBI:57540"/>
        <dbReference type="ChEBI" id="CHEBI:57945"/>
        <dbReference type="ChEBI" id="CHEBI:83099"/>
        <dbReference type="ChEBI" id="CHEBI:83100"/>
        <dbReference type="EC" id="1.8.1.4"/>
    </reaction>
</comment>
<evidence type="ECO:0000256" key="7">
    <source>
        <dbReference type="ARBA" id="ARBA00023027"/>
    </source>
</evidence>
<evidence type="ECO:0000256" key="1">
    <source>
        <dbReference type="ARBA" id="ARBA00007532"/>
    </source>
</evidence>
<comment type="similarity">
    <text evidence="1 14">Belongs to the class-I pyridine nucleotide-disulfide oxidoreductase family.</text>
</comment>
<evidence type="ECO:0000256" key="10">
    <source>
        <dbReference type="ARBA" id="ARBA00049187"/>
    </source>
</evidence>
<keyword evidence="5 12" id="KW-0274">FAD</keyword>
<evidence type="ECO:0000256" key="13">
    <source>
        <dbReference type="PIRSR" id="PIRSR000350-4"/>
    </source>
</evidence>
<keyword evidence="8" id="KW-1015">Disulfide bond</keyword>
<dbReference type="PRINTS" id="PR00368">
    <property type="entry name" value="FADPNR"/>
</dbReference>
<keyword evidence="12" id="KW-0547">Nucleotide-binding</keyword>
<accession>A0A1M5AJ56</accession>
<proteinExistence type="inferred from homology"/>
<name>A0A1M5AJ56_9BACL</name>
<evidence type="ECO:0000256" key="4">
    <source>
        <dbReference type="ARBA" id="ARBA00022630"/>
    </source>
</evidence>
<organism evidence="17 18">
    <name type="scientific">Seinonella peptonophila</name>
    <dbReference type="NCBI Taxonomy" id="112248"/>
    <lineage>
        <taxon>Bacteria</taxon>
        <taxon>Bacillati</taxon>
        <taxon>Bacillota</taxon>
        <taxon>Bacilli</taxon>
        <taxon>Bacillales</taxon>
        <taxon>Thermoactinomycetaceae</taxon>
        <taxon>Seinonella</taxon>
    </lineage>
</organism>
<dbReference type="InterPro" id="IPR001100">
    <property type="entry name" value="Pyr_nuc-diS_OxRdtase"/>
</dbReference>
<dbReference type="InterPro" id="IPR012999">
    <property type="entry name" value="Pyr_OxRdtase_I_AS"/>
</dbReference>
<keyword evidence="18" id="KW-1185">Reference proteome</keyword>
<dbReference type="EC" id="1.8.1.4" evidence="2 14"/>
<evidence type="ECO:0000256" key="12">
    <source>
        <dbReference type="PIRSR" id="PIRSR000350-3"/>
    </source>
</evidence>
<sequence>MVVGDLAQEVDVVVVGGGIGGYTAAIRAAQLGRSVMLVEKGNLGGVCLNIGCIPSKALISAAERVEHIQSAGEMGIDVAGEVSVDMKKLIGWKDKVVKKLTGGVSSLLKGNKVEVVSGEAFFSGTDRLRVINDDASQTYQFKDVVIATGSRPAELPILPFDRQRIISSTEALSLSEVPQKLVVVGGGYIGLELGTAFAKLGSEVTILEGQKSILPGTDAALSKMVSRKLKKLGVKVLTEALVQGGENKGDSVEVSFTHKDEQQTITADYALVSIGRKPNTDELGLESIGVTLDERGFIKTDQRCQTNQEHIYAVGDCAGGDLLAHKAGYEGKIAAEALCGQKSIVDYQAMPYVIFSDPEIAYTGLTESAAKEAGYETKVSRFAFQVNGRALSMNQTDGFAQIVADAKTKQVLGVQIVGPEASALIGEAVFAIEMGANAEDLSLTIHPHPTLTEPLMEAAEGILGHAIHMVNR</sequence>
<protein>
    <recommendedName>
        <fullName evidence="3 14">Dihydrolipoyl dehydrogenase</fullName>
        <ecNumber evidence="2 14">1.8.1.4</ecNumber>
    </recommendedName>
</protein>
<feature type="disulfide bond" description="Redox-active" evidence="13">
    <location>
        <begin position="47"/>
        <end position="52"/>
    </location>
</feature>
<feature type="domain" description="Pyridine nucleotide-disulphide oxidoreductase dimerisation" evidence="15">
    <location>
        <begin position="350"/>
        <end position="458"/>
    </location>
</feature>
<dbReference type="SUPFAM" id="SSF51905">
    <property type="entry name" value="FAD/NAD(P)-binding domain"/>
    <property type="match status" value="1"/>
</dbReference>
<dbReference type="InterPro" id="IPR036188">
    <property type="entry name" value="FAD/NAD-bd_sf"/>
</dbReference>
<keyword evidence="9 14" id="KW-0676">Redox-active center</keyword>
<dbReference type="Proteomes" id="UP000184476">
    <property type="component" value="Unassembled WGS sequence"/>
</dbReference>
<dbReference type="NCBIfam" id="TIGR01350">
    <property type="entry name" value="lipoamide_DH"/>
    <property type="match status" value="1"/>
</dbReference>
<dbReference type="FunFam" id="3.30.390.30:FF:000001">
    <property type="entry name" value="Dihydrolipoyl dehydrogenase"/>
    <property type="match status" value="1"/>
</dbReference>
<feature type="binding site" evidence="12">
    <location>
        <position position="208"/>
    </location>
    <ligand>
        <name>NAD(+)</name>
        <dbReference type="ChEBI" id="CHEBI:57540"/>
    </ligand>
</feature>
<reference evidence="17 18" key="1">
    <citation type="submission" date="2016-11" db="EMBL/GenBank/DDBJ databases">
        <authorList>
            <person name="Jaros S."/>
            <person name="Januszkiewicz K."/>
            <person name="Wedrychowicz H."/>
        </authorList>
    </citation>
    <scope>NUCLEOTIDE SEQUENCE [LARGE SCALE GENOMIC DNA]</scope>
    <source>
        <strain evidence="17 18">DSM 44666</strain>
    </source>
</reference>
<dbReference type="Pfam" id="PF02852">
    <property type="entry name" value="Pyr_redox_dim"/>
    <property type="match status" value="1"/>
</dbReference>
<dbReference type="RefSeq" id="WP_073157195.1">
    <property type="nucleotide sequence ID" value="NZ_FQVL01000014.1"/>
</dbReference>
<feature type="binding site" evidence="12">
    <location>
        <begin position="185"/>
        <end position="192"/>
    </location>
    <ligand>
        <name>NAD(+)</name>
        <dbReference type="ChEBI" id="CHEBI:57540"/>
    </ligand>
</feature>
<keyword evidence="6 14" id="KW-0560">Oxidoreductase</keyword>